<protein>
    <recommendedName>
        <fullName evidence="4">Steroid 5-alpha reductase C-terminal domain-containing protein</fullName>
    </recommendedName>
</protein>
<keyword evidence="1" id="KW-0472">Membrane</keyword>
<accession>A0ABY6HJP1</accession>
<dbReference type="Gene3D" id="1.20.120.1630">
    <property type="match status" value="1"/>
</dbReference>
<proteinExistence type="predicted"/>
<dbReference type="PROSITE" id="PS50244">
    <property type="entry name" value="S5A_REDUCTASE"/>
    <property type="match status" value="1"/>
</dbReference>
<dbReference type="Pfam" id="PF06966">
    <property type="entry name" value="DUF1295"/>
    <property type="match status" value="1"/>
</dbReference>
<dbReference type="PANTHER" id="PTHR32251:SF23">
    <property type="entry name" value="3-OXO-5-ALPHA-STEROID 4-DEHYDROGENASE (DUF1295)"/>
    <property type="match status" value="1"/>
</dbReference>
<reference evidence="2" key="1">
    <citation type="submission" date="2022-09" db="EMBL/GenBank/DDBJ databases">
        <title>Actin cytoskeleton and complex cell architecture in an #Asgard archaeon.</title>
        <authorList>
            <person name="Ponce Toledo R.I."/>
            <person name="Schleper C."/>
            <person name="Rodrigues Oliveira T."/>
            <person name="Wollweber F."/>
            <person name="Xu J."/>
            <person name="Rittmann S."/>
            <person name="Klingl A."/>
            <person name="Pilhofer M."/>
        </authorList>
    </citation>
    <scope>NUCLEOTIDE SEQUENCE</scope>
    <source>
        <strain evidence="2">B-35</strain>
    </source>
</reference>
<dbReference type="EMBL" id="CP104013">
    <property type="protein sequence ID" value="UYP43723.1"/>
    <property type="molecule type" value="Genomic_DNA"/>
</dbReference>
<keyword evidence="1" id="KW-0812">Transmembrane</keyword>
<feature type="transmembrane region" description="Helical" evidence="1">
    <location>
        <begin position="254"/>
        <end position="274"/>
    </location>
</feature>
<evidence type="ECO:0000313" key="3">
    <source>
        <dbReference type="Proteomes" id="UP001208689"/>
    </source>
</evidence>
<gene>
    <name evidence="2" type="ORF">NEF87_000008</name>
</gene>
<feature type="transmembrane region" description="Helical" evidence="1">
    <location>
        <begin position="76"/>
        <end position="92"/>
    </location>
</feature>
<dbReference type="Proteomes" id="UP001208689">
    <property type="component" value="Chromosome"/>
</dbReference>
<evidence type="ECO:0000256" key="1">
    <source>
        <dbReference type="SAM" id="Phobius"/>
    </source>
</evidence>
<dbReference type="InterPro" id="IPR010721">
    <property type="entry name" value="UstE-like"/>
</dbReference>
<sequence>MIEQKILSKTQESPKRTQSFLICGIAYLFGLCGGIFVGILLDDLHILLSTFIANVVATLIVYGFSMIYKNASLYDPYWSVQPFIIAIIWVILSPIRSLLIRQVLTIIVITLWSFRLTINWIRGWQGLQHEDWRYVNFREKNPKLFWFTNLMGIQLMPTILVYVGCISIYPVFFGTTQNNFGFLDVLGIIFCIGATLIEFFADEQLKIFQKTKKKGDIMNLHLWKYSRHPNYFGEISFWWGLFFIALAVDLQFWWLIIGPALITLLFIFISIPMMEKRQLSNKPAYLDYITQTSMLIPWFPKNK</sequence>
<name>A0ABY6HJP1_9ARCH</name>
<dbReference type="PANTHER" id="PTHR32251">
    <property type="entry name" value="3-OXO-5-ALPHA-STEROID 4-DEHYDROGENASE"/>
    <property type="match status" value="1"/>
</dbReference>
<feature type="transmembrane region" description="Helical" evidence="1">
    <location>
        <begin position="181"/>
        <end position="201"/>
    </location>
</feature>
<feature type="transmembrane region" description="Helical" evidence="1">
    <location>
        <begin position="20"/>
        <end position="40"/>
    </location>
</feature>
<evidence type="ECO:0000313" key="2">
    <source>
        <dbReference type="EMBL" id="UYP43723.1"/>
    </source>
</evidence>
<feature type="transmembrane region" description="Helical" evidence="1">
    <location>
        <begin position="46"/>
        <end position="64"/>
    </location>
</feature>
<keyword evidence="3" id="KW-1185">Reference proteome</keyword>
<keyword evidence="1" id="KW-1133">Transmembrane helix</keyword>
<evidence type="ECO:0008006" key="4">
    <source>
        <dbReference type="Google" id="ProtNLM"/>
    </source>
</evidence>
<feature type="transmembrane region" description="Helical" evidence="1">
    <location>
        <begin position="144"/>
        <end position="169"/>
    </location>
</feature>
<organism evidence="2 3">
    <name type="scientific">Candidatus Lokiarchaeum ossiferum</name>
    <dbReference type="NCBI Taxonomy" id="2951803"/>
    <lineage>
        <taxon>Archaea</taxon>
        <taxon>Promethearchaeati</taxon>
        <taxon>Promethearchaeota</taxon>
        <taxon>Promethearchaeia</taxon>
        <taxon>Promethearchaeales</taxon>
        <taxon>Promethearchaeaceae</taxon>
        <taxon>Candidatus Lokiarchaeum</taxon>
    </lineage>
</organism>